<dbReference type="RefSeq" id="WP_034872985.1">
    <property type="nucleotide sequence ID" value="NZ_JOKG01000001.1"/>
</dbReference>
<proteinExistence type="predicted"/>
<sequence length="73" mass="8590">MTTVTTREPDVYKVDMTVNGRVKGESASSVVRHTFYVKNCPCDTCPWLNRCTKFCKKFNYWVRTGKEMVDDWE</sequence>
<dbReference type="Proteomes" id="UP000028006">
    <property type="component" value="Unassembled WGS sequence"/>
</dbReference>
<accession>A0A081NB79</accession>
<organism evidence="1 2">
    <name type="scientific">Endozoicomonas montiporae</name>
    <dbReference type="NCBI Taxonomy" id="1027273"/>
    <lineage>
        <taxon>Bacteria</taxon>
        <taxon>Pseudomonadati</taxon>
        <taxon>Pseudomonadota</taxon>
        <taxon>Gammaproteobacteria</taxon>
        <taxon>Oceanospirillales</taxon>
        <taxon>Endozoicomonadaceae</taxon>
        <taxon>Endozoicomonas</taxon>
    </lineage>
</organism>
<name>A0A081NB79_9GAMM</name>
<dbReference type="EMBL" id="JOKG01000001">
    <property type="protein sequence ID" value="KEQ15702.1"/>
    <property type="molecule type" value="Genomic_DNA"/>
</dbReference>
<reference evidence="1 2" key="1">
    <citation type="submission" date="2014-06" db="EMBL/GenBank/DDBJ databases">
        <title>Whole Genome Sequences of Three Symbiotic Endozoicomonas Bacteria.</title>
        <authorList>
            <person name="Neave M.J."/>
            <person name="Apprill A."/>
            <person name="Voolstra C.R."/>
        </authorList>
    </citation>
    <scope>NUCLEOTIDE SEQUENCE [LARGE SCALE GENOMIC DNA]</scope>
    <source>
        <strain evidence="1 2">LMG 24815</strain>
    </source>
</reference>
<protein>
    <submittedName>
        <fullName evidence="1">Uncharacterized protein</fullName>
    </submittedName>
</protein>
<evidence type="ECO:0000313" key="2">
    <source>
        <dbReference type="Proteomes" id="UP000028006"/>
    </source>
</evidence>
<keyword evidence="2" id="KW-1185">Reference proteome</keyword>
<dbReference type="AlphaFoldDB" id="A0A081NB79"/>
<comment type="caution">
    <text evidence="1">The sequence shown here is derived from an EMBL/GenBank/DDBJ whole genome shotgun (WGS) entry which is preliminary data.</text>
</comment>
<gene>
    <name evidence="1" type="ORF">GZ77_03790</name>
</gene>
<evidence type="ECO:0000313" key="1">
    <source>
        <dbReference type="EMBL" id="KEQ15702.1"/>
    </source>
</evidence>